<evidence type="ECO:0008006" key="4">
    <source>
        <dbReference type="Google" id="ProtNLM"/>
    </source>
</evidence>
<dbReference type="InterPro" id="IPR036894">
    <property type="entry name" value="YbaB-like_sf"/>
</dbReference>
<proteinExistence type="predicted"/>
<keyword evidence="3" id="KW-1185">Reference proteome</keyword>
<accession>A0A9W6PXZ7</accession>
<reference evidence="2" key="1">
    <citation type="submission" date="2023-02" db="EMBL/GenBank/DDBJ databases">
        <title>Actinomadura rubrobrunea NBRC 14622.</title>
        <authorList>
            <person name="Ichikawa N."/>
            <person name="Sato H."/>
            <person name="Tonouchi N."/>
        </authorList>
    </citation>
    <scope>NUCLEOTIDE SEQUENCE</scope>
    <source>
        <strain evidence="2">NBRC 14622</strain>
    </source>
</reference>
<comment type="caution">
    <text evidence="2">The sequence shown here is derived from an EMBL/GenBank/DDBJ whole genome shotgun (WGS) entry which is preliminary data.</text>
</comment>
<evidence type="ECO:0000256" key="1">
    <source>
        <dbReference type="SAM" id="MobiDB-lite"/>
    </source>
</evidence>
<organism evidence="2 3">
    <name type="scientific">Actinomadura rubrobrunea</name>
    <dbReference type="NCBI Taxonomy" id="115335"/>
    <lineage>
        <taxon>Bacteria</taxon>
        <taxon>Bacillati</taxon>
        <taxon>Actinomycetota</taxon>
        <taxon>Actinomycetes</taxon>
        <taxon>Streptosporangiales</taxon>
        <taxon>Thermomonosporaceae</taxon>
        <taxon>Actinomadura</taxon>
    </lineage>
</organism>
<dbReference type="Gene3D" id="3.30.1310.10">
    <property type="entry name" value="Nucleoid-associated protein YbaB-like domain"/>
    <property type="match status" value="1"/>
</dbReference>
<gene>
    <name evidence="2" type="ORF">Arub01_34900</name>
</gene>
<dbReference type="RefSeq" id="WP_067906734.1">
    <property type="nucleotide sequence ID" value="NZ_BSRZ01000008.1"/>
</dbReference>
<dbReference type="Pfam" id="PF02575">
    <property type="entry name" value="YbaB_DNA_bd"/>
    <property type="match status" value="1"/>
</dbReference>
<protein>
    <recommendedName>
        <fullName evidence="4">YbaB/EbfC family nucleoid-associated protein</fullName>
    </recommendedName>
</protein>
<dbReference type="EMBL" id="BSRZ01000008">
    <property type="protein sequence ID" value="GLW65246.1"/>
    <property type="molecule type" value="Genomic_DNA"/>
</dbReference>
<dbReference type="GO" id="GO:0003677">
    <property type="term" value="F:DNA binding"/>
    <property type="evidence" value="ECO:0007669"/>
    <property type="project" value="InterPro"/>
</dbReference>
<feature type="region of interest" description="Disordered" evidence="1">
    <location>
        <begin position="136"/>
        <end position="160"/>
    </location>
</feature>
<name>A0A9W6PXZ7_9ACTN</name>
<evidence type="ECO:0000313" key="2">
    <source>
        <dbReference type="EMBL" id="GLW65246.1"/>
    </source>
</evidence>
<sequence>MAEFSLGEGFERFQRDMEKTMGDFTKMRERINEAVGKGEAAEGRITAEYRMEGGLTALNLDPRALRLPAVELAEEIRKAVNAASQDLQKQVQEASSSMFKMSDDPKQAIDPSAALASLDKIANGFAGQMRELARELGVQQQRAKEAMEQYRGPGRPGGPR</sequence>
<dbReference type="InterPro" id="IPR004401">
    <property type="entry name" value="YbaB/EbfC"/>
</dbReference>
<evidence type="ECO:0000313" key="3">
    <source>
        <dbReference type="Proteomes" id="UP001165124"/>
    </source>
</evidence>
<dbReference type="SUPFAM" id="SSF82607">
    <property type="entry name" value="YbaB-like"/>
    <property type="match status" value="1"/>
</dbReference>
<dbReference type="AlphaFoldDB" id="A0A9W6PXZ7"/>
<dbReference type="Proteomes" id="UP001165124">
    <property type="component" value="Unassembled WGS sequence"/>
</dbReference>